<dbReference type="EMBL" id="LJDB01000018">
    <property type="protein sequence ID" value="ONI42191.1"/>
    <property type="molecule type" value="Genomic_DNA"/>
</dbReference>
<organism evidence="1 2">
    <name type="scientific">Candidatus Epulonipiscium fishelsonii</name>
    <dbReference type="NCBI Taxonomy" id="77094"/>
    <lineage>
        <taxon>Bacteria</taxon>
        <taxon>Bacillati</taxon>
        <taxon>Bacillota</taxon>
        <taxon>Clostridia</taxon>
        <taxon>Lachnospirales</taxon>
        <taxon>Lachnospiraceae</taxon>
        <taxon>Candidatus Epulonipiscium</taxon>
    </lineage>
</organism>
<evidence type="ECO:0000313" key="1">
    <source>
        <dbReference type="EMBL" id="ONI42191.1"/>
    </source>
</evidence>
<sequence length="130" mass="15620">MFYNGDEYEDDEFYYEFDADDYDSDGDIIPLYRGYCEECRTKYHEDDGGEVLMLDEDFKRLFEWYEKGTYDFICSLCVDKIKGTGISVICDYCNEQIKCDDNHWLTFSGTTVDENEYMCEKCYNLRFMEI</sequence>
<name>A0ACC8XG22_9FIRM</name>
<protein>
    <submittedName>
        <fullName evidence="1">Uncharacterized protein</fullName>
    </submittedName>
</protein>
<evidence type="ECO:0000313" key="2">
    <source>
        <dbReference type="Proteomes" id="UP000188605"/>
    </source>
</evidence>
<keyword evidence="2" id="KW-1185">Reference proteome</keyword>
<dbReference type="Proteomes" id="UP000188605">
    <property type="component" value="Unassembled WGS sequence"/>
</dbReference>
<gene>
    <name evidence="1" type="ORF">AN396_02245</name>
</gene>
<proteinExistence type="predicted"/>
<comment type="caution">
    <text evidence="1">The sequence shown here is derived from an EMBL/GenBank/DDBJ whole genome shotgun (WGS) entry which is preliminary data.</text>
</comment>
<accession>A0ACC8XG22</accession>
<reference evidence="1" key="1">
    <citation type="submission" date="2016-08" db="EMBL/GenBank/DDBJ databases">
        <authorList>
            <person name="Ngugi D.K."/>
            <person name="Miyake S."/>
            <person name="Stingl U."/>
        </authorList>
    </citation>
    <scope>NUCLEOTIDE SEQUENCE</scope>
    <source>
        <strain evidence="1">SCG-B11WGA-EpuloA1</strain>
    </source>
</reference>